<dbReference type="AlphaFoldDB" id="A0AAE9WD68"/>
<keyword evidence="3" id="KW-1185">Reference proteome</keyword>
<organism evidence="2 3">
    <name type="scientific">Schizosaccharomyces osmophilus</name>
    <dbReference type="NCBI Taxonomy" id="2545709"/>
    <lineage>
        <taxon>Eukaryota</taxon>
        <taxon>Fungi</taxon>
        <taxon>Dikarya</taxon>
        <taxon>Ascomycota</taxon>
        <taxon>Taphrinomycotina</taxon>
        <taxon>Schizosaccharomycetes</taxon>
        <taxon>Schizosaccharomycetales</taxon>
        <taxon>Schizosaccharomycetaceae</taxon>
        <taxon>Schizosaccharomyces</taxon>
    </lineage>
</organism>
<evidence type="ECO:0000313" key="2">
    <source>
        <dbReference type="EMBL" id="WBW74084.1"/>
    </source>
</evidence>
<dbReference type="RefSeq" id="XP_056038327.1">
    <property type="nucleotide sequence ID" value="XM_056183891.1"/>
</dbReference>
<gene>
    <name evidence="2" type="primary">tom6</name>
    <name evidence="2" type="ORF">SOMG_05117</name>
</gene>
<accession>A0AAE9WD68</accession>
<dbReference type="KEGG" id="som:SOMG_05117"/>
<sequence>MDRIADKKNMIKKVVNKENSSIFISLGVFIASVAIIKSRVGNFLVPQL</sequence>
<keyword evidence="1" id="KW-0472">Membrane</keyword>
<evidence type="ECO:0000313" key="3">
    <source>
        <dbReference type="Proteomes" id="UP001212411"/>
    </source>
</evidence>
<keyword evidence="1" id="KW-1133">Transmembrane helix</keyword>
<keyword evidence="1" id="KW-0812">Transmembrane</keyword>
<dbReference type="Proteomes" id="UP001212411">
    <property type="component" value="Chromosome 2"/>
</dbReference>
<proteinExistence type="predicted"/>
<feature type="transmembrane region" description="Helical" evidence="1">
    <location>
        <begin position="21"/>
        <end position="40"/>
    </location>
</feature>
<name>A0AAE9WD68_9SCHI</name>
<dbReference type="GeneID" id="80878580"/>
<reference evidence="2 3" key="1">
    <citation type="journal article" date="2023" name="G3 (Bethesda)">
        <title>A high-quality reference genome for the fission yeast Schizosaccharomyces osmophilus.</title>
        <authorList>
            <person name="Jia G.S."/>
            <person name="Zhang W.C."/>
            <person name="Liang Y."/>
            <person name="Liu X.H."/>
            <person name="Rhind N."/>
            <person name="Pidoux A."/>
            <person name="Brysch-Herzberg M."/>
            <person name="Du L.L."/>
        </authorList>
    </citation>
    <scope>NUCLEOTIDE SEQUENCE [LARGE SCALE GENOMIC DNA]</scope>
    <source>
        <strain evidence="2 3">CBS 15793</strain>
    </source>
</reference>
<protein>
    <submittedName>
        <fullName evidence="2">Mitochondrial TOM complex subunit Tom6</fullName>
    </submittedName>
</protein>
<evidence type="ECO:0000256" key="1">
    <source>
        <dbReference type="SAM" id="Phobius"/>
    </source>
</evidence>
<dbReference type="EMBL" id="CP115612">
    <property type="protein sequence ID" value="WBW74084.1"/>
    <property type="molecule type" value="Genomic_DNA"/>
</dbReference>